<dbReference type="GO" id="GO:0003700">
    <property type="term" value="F:DNA-binding transcription factor activity"/>
    <property type="evidence" value="ECO:0007669"/>
    <property type="project" value="TreeGrafter"/>
</dbReference>
<keyword evidence="3" id="KW-0804">Transcription</keyword>
<dbReference type="PANTHER" id="PTHR30146">
    <property type="entry name" value="LACI-RELATED TRANSCRIPTIONAL REPRESSOR"/>
    <property type="match status" value="1"/>
</dbReference>
<dbReference type="Proteomes" id="UP000693972">
    <property type="component" value="Unassembled WGS sequence"/>
</dbReference>
<dbReference type="Pfam" id="PF00356">
    <property type="entry name" value="LacI"/>
    <property type="match status" value="1"/>
</dbReference>
<dbReference type="InterPro" id="IPR028082">
    <property type="entry name" value="Peripla_BP_I"/>
</dbReference>
<dbReference type="InterPro" id="IPR046335">
    <property type="entry name" value="LacI/GalR-like_sensor"/>
</dbReference>
<dbReference type="Pfam" id="PF13377">
    <property type="entry name" value="Peripla_BP_3"/>
    <property type="match status" value="1"/>
</dbReference>
<evidence type="ECO:0000256" key="1">
    <source>
        <dbReference type="ARBA" id="ARBA00023015"/>
    </source>
</evidence>
<dbReference type="GO" id="GO:0000976">
    <property type="term" value="F:transcription cis-regulatory region binding"/>
    <property type="evidence" value="ECO:0007669"/>
    <property type="project" value="TreeGrafter"/>
</dbReference>
<dbReference type="EMBL" id="JAIMBW010000001">
    <property type="protein sequence ID" value="MBY4895148.1"/>
    <property type="molecule type" value="Genomic_DNA"/>
</dbReference>
<dbReference type="InterPro" id="IPR010982">
    <property type="entry name" value="Lambda_DNA-bd_dom_sf"/>
</dbReference>
<dbReference type="RefSeq" id="WP_257894604.1">
    <property type="nucleotide sequence ID" value="NZ_JAIMBW010000001.1"/>
</dbReference>
<dbReference type="CDD" id="cd06278">
    <property type="entry name" value="PBP1_LacI-like"/>
    <property type="match status" value="1"/>
</dbReference>
<dbReference type="PROSITE" id="PS50932">
    <property type="entry name" value="HTH_LACI_2"/>
    <property type="match status" value="1"/>
</dbReference>
<dbReference type="PANTHER" id="PTHR30146:SF109">
    <property type="entry name" value="HTH-TYPE TRANSCRIPTIONAL REGULATOR GALS"/>
    <property type="match status" value="1"/>
</dbReference>
<keyword evidence="2 5" id="KW-0238">DNA-binding</keyword>
<dbReference type="SUPFAM" id="SSF47413">
    <property type="entry name" value="lambda repressor-like DNA-binding domains"/>
    <property type="match status" value="1"/>
</dbReference>
<evidence type="ECO:0000313" key="5">
    <source>
        <dbReference type="EMBL" id="QXL87751.1"/>
    </source>
</evidence>
<evidence type="ECO:0000259" key="4">
    <source>
        <dbReference type="PROSITE" id="PS50932"/>
    </source>
</evidence>
<evidence type="ECO:0000256" key="2">
    <source>
        <dbReference type="ARBA" id="ARBA00023125"/>
    </source>
</evidence>
<evidence type="ECO:0000256" key="3">
    <source>
        <dbReference type="ARBA" id="ARBA00023163"/>
    </source>
</evidence>
<evidence type="ECO:0000313" key="6">
    <source>
        <dbReference type="Proteomes" id="UP000693972"/>
    </source>
</evidence>
<dbReference type="EMBL" id="CP078073">
    <property type="protein sequence ID" value="QXL87751.1"/>
    <property type="molecule type" value="Genomic_DNA"/>
</dbReference>
<proteinExistence type="predicted"/>
<dbReference type="SMART" id="SM00354">
    <property type="entry name" value="HTH_LACI"/>
    <property type="match status" value="1"/>
</dbReference>
<name>A0A975TVY9_9RHOB</name>
<keyword evidence="6" id="KW-1185">Reference proteome</keyword>
<dbReference type="CDD" id="cd01392">
    <property type="entry name" value="HTH_LacI"/>
    <property type="match status" value="1"/>
</dbReference>
<sequence>MTERAPSGAGSGKVTSIDVAQRAGVSQSAVSRVFTPGASVSKKMAARVRAAADDLGYRPNVLARSLITGRSRIIGLVVAYLDNPFYPDALEKLSEALQAKGYHILIFMAGNSGDDVDSVIHDLMDYQVDGIITASINLSGELTDRCRAARLPVVLFNRGIEGSGLSAVTSANRVGGAKVADALLDAGHGRIATISGWMGASTGRDRRDGFVAALTARGASLHAEADGMFNRHTAADAARAMMESPTPPDAIFVGNDHMALSVMDTLRHQMGVDVPGDVSIIGYDDVPMAAWPSYALTTLRQPVNRMVEATIDTLLDEIETGRAPGTRIEIEGELIPRTSARLTKGLTP</sequence>
<dbReference type="Gene3D" id="3.40.50.2300">
    <property type="match status" value="2"/>
</dbReference>
<dbReference type="InterPro" id="IPR000843">
    <property type="entry name" value="HTH_LacI"/>
</dbReference>
<dbReference type="AlphaFoldDB" id="A0A975TVY9"/>
<protein>
    <submittedName>
        <fullName evidence="5">LacI family DNA-binding transcriptional regulator</fullName>
    </submittedName>
</protein>
<dbReference type="Gene3D" id="1.10.260.40">
    <property type="entry name" value="lambda repressor-like DNA-binding domains"/>
    <property type="match status" value="1"/>
</dbReference>
<accession>A0A975TVY9</accession>
<organism evidence="5">
    <name type="scientific">Gymnodinialimonas phycosphaerae</name>
    <dbReference type="NCBI Taxonomy" id="2841589"/>
    <lineage>
        <taxon>Bacteria</taxon>
        <taxon>Pseudomonadati</taxon>
        <taxon>Pseudomonadota</taxon>
        <taxon>Alphaproteobacteria</taxon>
        <taxon>Rhodobacterales</taxon>
        <taxon>Paracoccaceae</taxon>
        <taxon>Gymnodinialimonas</taxon>
    </lineage>
</organism>
<feature type="domain" description="HTH lacI-type" evidence="4">
    <location>
        <begin position="14"/>
        <end position="68"/>
    </location>
</feature>
<reference evidence="5 6" key="1">
    <citation type="submission" date="2021-07" db="EMBL/GenBank/DDBJ databases">
        <title>Karlodiniumbacter phycospheric gen. nov., sp. nov., a phycosphere bacterium isolated from karlodinium veneficum.</title>
        <authorList>
            <person name="Peng Y."/>
            <person name="Jiang L."/>
            <person name="Lee J."/>
        </authorList>
    </citation>
    <scope>NUCLEOTIDE SEQUENCE</scope>
    <source>
        <strain evidence="5 6">N5</strain>
    </source>
</reference>
<gene>
    <name evidence="5" type="ORF">KUL25_20495</name>
</gene>
<dbReference type="SUPFAM" id="SSF53822">
    <property type="entry name" value="Periplasmic binding protein-like I"/>
    <property type="match status" value="1"/>
</dbReference>
<keyword evidence="1" id="KW-0805">Transcription regulation</keyword>